<protein>
    <submittedName>
        <fullName evidence="2">GL19741</fullName>
    </submittedName>
</protein>
<sequence length="104" mass="11702">MSIEEEVQDAGSKEAALSKAADQSERMNRDERENIRQMALLASKGVNPENIPLQCEFELQLRMAACWKLNKTLPTSEGLGWGLPAMYDEDVEHEQPQILVQTLS</sequence>
<gene>
    <name evidence="2" type="primary">Dper\GL19741</name>
    <name evidence="2" type="ORF">Dper_GL19741</name>
</gene>
<feature type="region of interest" description="Disordered" evidence="1">
    <location>
        <begin position="1"/>
        <end position="33"/>
    </location>
</feature>
<keyword evidence="3" id="KW-1185">Reference proteome</keyword>
<accession>B4HB43</accession>
<organism evidence="3">
    <name type="scientific">Drosophila persimilis</name>
    <name type="common">Fruit fly</name>
    <dbReference type="NCBI Taxonomy" id="7234"/>
    <lineage>
        <taxon>Eukaryota</taxon>
        <taxon>Metazoa</taxon>
        <taxon>Ecdysozoa</taxon>
        <taxon>Arthropoda</taxon>
        <taxon>Hexapoda</taxon>
        <taxon>Insecta</taxon>
        <taxon>Pterygota</taxon>
        <taxon>Neoptera</taxon>
        <taxon>Endopterygota</taxon>
        <taxon>Diptera</taxon>
        <taxon>Brachycera</taxon>
        <taxon>Muscomorpha</taxon>
        <taxon>Ephydroidea</taxon>
        <taxon>Drosophilidae</taxon>
        <taxon>Drosophila</taxon>
        <taxon>Sophophora</taxon>
    </lineage>
</organism>
<reference evidence="2 3" key="1">
    <citation type="journal article" date="2007" name="Nature">
        <title>Evolution of genes and genomes on the Drosophila phylogeny.</title>
        <authorList>
            <consortium name="Drosophila 12 Genomes Consortium"/>
            <person name="Clark A.G."/>
            <person name="Eisen M.B."/>
            <person name="Smith D.R."/>
            <person name="Bergman C.M."/>
            <person name="Oliver B."/>
            <person name="Markow T.A."/>
            <person name="Kaufman T.C."/>
            <person name="Kellis M."/>
            <person name="Gelbart W."/>
            <person name="Iyer V.N."/>
            <person name="Pollard D.A."/>
            <person name="Sackton T.B."/>
            <person name="Larracuente A.M."/>
            <person name="Singh N.D."/>
            <person name="Abad J.P."/>
            <person name="Abt D.N."/>
            <person name="Adryan B."/>
            <person name="Aguade M."/>
            <person name="Akashi H."/>
            <person name="Anderson W.W."/>
            <person name="Aquadro C.F."/>
            <person name="Ardell D.H."/>
            <person name="Arguello R."/>
            <person name="Artieri C.G."/>
            <person name="Barbash D.A."/>
            <person name="Barker D."/>
            <person name="Barsanti P."/>
            <person name="Batterham P."/>
            <person name="Batzoglou S."/>
            <person name="Begun D."/>
            <person name="Bhutkar A."/>
            <person name="Blanco E."/>
            <person name="Bosak S.A."/>
            <person name="Bradley R.K."/>
            <person name="Brand A.D."/>
            <person name="Brent M.R."/>
            <person name="Brooks A.N."/>
            <person name="Brown R.H."/>
            <person name="Butlin R.K."/>
            <person name="Caggese C."/>
            <person name="Calvi B.R."/>
            <person name="Bernardo de Carvalho A."/>
            <person name="Caspi A."/>
            <person name="Castrezana S."/>
            <person name="Celniker S.E."/>
            <person name="Chang J.L."/>
            <person name="Chapple C."/>
            <person name="Chatterji S."/>
            <person name="Chinwalla A."/>
            <person name="Civetta A."/>
            <person name="Clifton S.W."/>
            <person name="Comeron J.M."/>
            <person name="Costello J.C."/>
            <person name="Coyne J.A."/>
            <person name="Daub J."/>
            <person name="David R.G."/>
            <person name="Delcher A.L."/>
            <person name="Delehaunty K."/>
            <person name="Do C.B."/>
            <person name="Ebling H."/>
            <person name="Edwards K."/>
            <person name="Eickbush T."/>
            <person name="Evans J.D."/>
            <person name="Filipski A."/>
            <person name="Findeiss S."/>
            <person name="Freyhult E."/>
            <person name="Fulton L."/>
            <person name="Fulton R."/>
            <person name="Garcia A.C."/>
            <person name="Gardiner A."/>
            <person name="Garfield D.A."/>
            <person name="Garvin B.E."/>
            <person name="Gibson G."/>
            <person name="Gilbert D."/>
            <person name="Gnerre S."/>
            <person name="Godfrey J."/>
            <person name="Good R."/>
            <person name="Gotea V."/>
            <person name="Gravely B."/>
            <person name="Greenberg A.J."/>
            <person name="Griffiths-Jones S."/>
            <person name="Gross S."/>
            <person name="Guigo R."/>
            <person name="Gustafson E.A."/>
            <person name="Haerty W."/>
            <person name="Hahn M.W."/>
            <person name="Halligan D.L."/>
            <person name="Halpern A.L."/>
            <person name="Halter G.M."/>
            <person name="Han M.V."/>
            <person name="Heger A."/>
            <person name="Hillier L."/>
            <person name="Hinrichs A.S."/>
            <person name="Holmes I."/>
            <person name="Hoskins R.A."/>
            <person name="Hubisz M.J."/>
            <person name="Hultmark D."/>
            <person name="Huntley M.A."/>
            <person name="Jaffe D.B."/>
            <person name="Jagadeeshan S."/>
            <person name="Jeck W.R."/>
            <person name="Johnson J."/>
            <person name="Jones C.D."/>
            <person name="Jordan W.C."/>
            <person name="Karpen G.H."/>
            <person name="Kataoka E."/>
            <person name="Keightley P.D."/>
            <person name="Kheradpour P."/>
            <person name="Kirkness E.F."/>
            <person name="Koerich L.B."/>
            <person name="Kristiansen K."/>
            <person name="Kudrna D."/>
            <person name="Kulathinal R.J."/>
            <person name="Kumar S."/>
            <person name="Kwok R."/>
            <person name="Lander E."/>
            <person name="Langley C.H."/>
            <person name="Lapoint R."/>
            <person name="Lazzaro B.P."/>
            <person name="Lee S.J."/>
            <person name="Levesque L."/>
            <person name="Li R."/>
            <person name="Lin C.F."/>
            <person name="Lin M.F."/>
            <person name="Lindblad-Toh K."/>
            <person name="Llopart A."/>
            <person name="Long M."/>
            <person name="Low L."/>
            <person name="Lozovsky E."/>
            <person name="Lu J."/>
            <person name="Luo M."/>
            <person name="Machado C.A."/>
            <person name="Makalowski W."/>
            <person name="Marzo M."/>
            <person name="Matsuda M."/>
            <person name="Matzkin L."/>
            <person name="McAllister B."/>
            <person name="McBride C.S."/>
            <person name="McKernan B."/>
            <person name="McKernan K."/>
            <person name="Mendez-Lago M."/>
            <person name="Minx P."/>
            <person name="Mollenhauer M.U."/>
            <person name="Montooth K."/>
            <person name="Mount S.M."/>
            <person name="Mu X."/>
            <person name="Myers E."/>
            <person name="Negre B."/>
            <person name="Newfeld S."/>
            <person name="Nielsen R."/>
            <person name="Noor M.A."/>
            <person name="O'Grady P."/>
            <person name="Pachter L."/>
            <person name="Papaceit M."/>
            <person name="Parisi M.J."/>
            <person name="Parisi M."/>
            <person name="Parts L."/>
            <person name="Pedersen J.S."/>
            <person name="Pesole G."/>
            <person name="Phillippy A.M."/>
            <person name="Ponting C.P."/>
            <person name="Pop M."/>
            <person name="Porcelli D."/>
            <person name="Powell J.R."/>
            <person name="Prohaska S."/>
            <person name="Pruitt K."/>
            <person name="Puig M."/>
            <person name="Quesneville H."/>
            <person name="Ram K.R."/>
            <person name="Rand D."/>
            <person name="Rasmussen M.D."/>
            <person name="Reed L.K."/>
            <person name="Reenan R."/>
            <person name="Reily A."/>
            <person name="Remington K.A."/>
            <person name="Rieger T.T."/>
            <person name="Ritchie M.G."/>
            <person name="Robin C."/>
            <person name="Rogers Y.H."/>
            <person name="Rohde C."/>
            <person name="Rozas J."/>
            <person name="Rubenfield M.J."/>
            <person name="Ruiz A."/>
            <person name="Russo S."/>
            <person name="Salzberg S.L."/>
            <person name="Sanchez-Gracia A."/>
            <person name="Saranga D.J."/>
            <person name="Sato H."/>
            <person name="Schaeffer S.W."/>
            <person name="Schatz M.C."/>
            <person name="Schlenke T."/>
            <person name="Schwartz R."/>
            <person name="Segarra C."/>
            <person name="Singh R.S."/>
            <person name="Sirot L."/>
            <person name="Sirota M."/>
            <person name="Sisneros N.B."/>
            <person name="Smith C.D."/>
            <person name="Smith T.F."/>
            <person name="Spieth J."/>
            <person name="Stage D.E."/>
            <person name="Stark A."/>
            <person name="Stephan W."/>
            <person name="Strausberg R.L."/>
            <person name="Strempel S."/>
            <person name="Sturgill D."/>
            <person name="Sutton G."/>
            <person name="Sutton G.G."/>
            <person name="Tao W."/>
            <person name="Teichmann S."/>
            <person name="Tobari Y.N."/>
            <person name="Tomimura Y."/>
            <person name="Tsolas J.M."/>
            <person name="Valente V.L."/>
            <person name="Venter E."/>
            <person name="Venter J.C."/>
            <person name="Vicario S."/>
            <person name="Vieira F.G."/>
            <person name="Vilella A.J."/>
            <person name="Villasante A."/>
            <person name="Walenz B."/>
            <person name="Wang J."/>
            <person name="Wasserman M."/>
            <person name="Watts T."/>
            <person name="Wilson D."/>
            <person name="Wilson R.K."/>
            <person name="Wing R.A."/>
            <person name="Wolfner M.F."/>
            <person name="Wong A."/>
            <person name="Wong G.K."/>
            <person name="Wu C.I."/>
            <person name="Wu G."/>
            <person name="Yamamoto D."/>
            <person name="Yang H.P."/>
            <person name="Yang S.P."/>
            <person name="Yorke J.A."/>
            <person name="Yoshida K."/>
            <person name="Zdobnov E."/>
            <person name="Zhang P."/>
            <person name="Zhang Y."/>
            <person name="Zimin A.V."/>
            <person name="Baldwin J."/>
            <person name="Abdouelleil A."/>
            <person name="Abdulkadir J."/>
            <person name="Abebe A."/>
            <person name="Abera B."/>
            <person name="Abreu J."/>
            <person name="Acer S.C."/>
            <person name="Aftuck L."/>
            <person name="Alexander A."/>
            <person name="An P."/>
            <person name="Anderson E."/>
            <person name="Anderson S."/>
            <person name="Arachi H."/>
            <person name="Azer M."/>
            <person name="Bachantsang P."/>
            <person name="Barry A."/>
            <person name="Bayul T."/>
            <person name="Berlin A."/>
            <person name="Bessette D."/>
            <person name="Bloom T."/>
            <person name="Blye J."/>
            <person name="Boguslavskiy L."/>
            <person name="Bonnet C."/>
            <person name="Boukhgalter B."/>
            <person name="Bourzgui I."/>
            <person name="Brown A."/>
            <person name="Cahill P."/>
            <person name="Channer S."/>
            <person name="Cheshatsang Y."/>
            <person name="Chuda L."/>
            <person name="Citroen M."/>
            <person name="Collymore A."/>
            <person name="Cooke P."/>
            <person name="Costello M."/>
            <person name="D'Aco K."/>
            <person name="Daza R."/>
            <person name="De Haan G."/>
            <person name="DeGray S."/>
            <person name="DeMaso C."/>
            <person name="Dhargay N."/>
            <person name="Dooley K."/>
            <person name="Dooley E."/>
            <person name="Doricent M."/>
            <person name="Dorje P."/>
            <person name="Dorjee K."/>
            <person name="Dupes A."/>
            <person name="Elong R."/>
            <person name="Falk J."/>
            <person name="Farina A."/>
            <person name="Faro S."/>
            <person name="Ferguson D."/>
            <person name="Fisher S."/>
            <person name="Foley C.D."/>
            <person name="Franke A."/>
            <person name="Friedrich D."/>
            <person name="Gadbois L."/>
            <person name="Gearin G."/>
            <person name="Gearin C.R."/>
            <person name="Giannoukos G."/>
            <person name="Goode T."/>
            <person name="Graham J."/>
            <person name="Grandbois E."/>
            <person name="Grewal S."/>
            <person name="Gyaltsen K."/>
            <person name="Hafez N."/>
            <person name="Hagos B."/>
            <person name="Hall J."/>
            <person name="Henson C."/>
            <person name="Hollinger A."/>
            <person name="Honan T."/>
            <person name="Huard M.D."/>
            <person name="Hughes L."/>
            <person name="Hurhula B."/>
            <person name="Husby M.E."/>
            <person name="Kamat A."/>
            <person name="Kanga B."/>
            <person name="Kashin S."/>
            <person name="Khazanovich D."/>
            <person name="Kisner P."/>
            <person name="Lance K."/>
            <person name="Lara M."/>
            <person name="Lee W."/>
            <person name="Lennon N."/>
            <person name="Letendre F."/>
            <person name="LeVine R."/>
            <person name="Lipovsky A."/>
            <person name="Liu X."/>
            <person name="Liu J."/>
            <person name="Liu S."/>
            <person name="Lokyitsang T."/>
            <person name="Lokyitsang Y."/>
            <person name="Lubonja R."/>
            <person name="Lui A."/>
            <person name="MacDonald P."/>
            <person name="Magnisalis V."/>
            <person name="Maru K."/>
            <person name="Matthews C."/>
            <person name="McCusker W."/>
            <person name="McDonough S."/>
            <person name="Mehta T."/>
            <person name="Meldrim J."/>
            <person name="Meneus L."/>
            <person name="Mihai O."/>
            <person name="Mihalev A."/>
            <person name="Mihova T."/>
            <person name="Mittelman R."/>
            <person name="Mlenga V."/>
            <person name="Montmayeur A."/>
            <person name="Mulrain L."/>
            <person name="Navidi A."/>
            <person name="Naylor J."/>
            <person name="Negash T."/>
            <person name="Nguyen T."/>
            <person name="Nguyen N."/>
            <person name="Nicol R."/>
            <person name="Norbu C."/>
            <person name="Norbu N."/>
            <person name="Novod N."/>
            <person name="O'Neill B."/>
            <person name="Osman S."/>
            <person name="Markiewicz E."/>
            <person name="Oyono O.L."/>
            <person name="Patti C."/>
            <person name="Phunkhang P."/>
            <person name="Pierre F."/>
            <person name="Priest M."/>
            <person name="Raghuraman S."/>
            <person name="Rege F."/>
            <person name="Reyes R."/>
            <person name="Rise C."/>
            <person name="Rogov P."/>
            <person name="Ross K."/>
            <person name="Ryan E."/>
            <person name="Settipalli S."/>
            <person name="Shea T."/>
            <person name="Sherpa N."/>
            <person name="Shi L."/>
            <person name="Shih D."/>
            <person name="Sparrow T."/>
            <person name="Spaulding J."/>
            <person name="Stalker J."/>
            <person name="Stange-Thomann N."/>
            <person name="Stavropoulos S."/>
            <person name="Stone C."/>
            <person name="Strader C."/>
            <person name="Tesfaye S."/>
            <person name="Thomson T."/>
            <person name="Thoulutsang Y."/>
            <person name="Thoulutsang D."/>
            <person name="Topham K."/>
            <person name="Topping I."/>
            <person name="Tsamla T."/>
            <person name="Vassiliev H."/>
            <person name="Vo A."/>
            <person name="Wangchuk T."/>
            <person name="Wangdi T."/>
            <person name="Weiand M."/>
            <person name="Wilkinson J."/>
            <person name="Wilson A."/>
            <person name="Yadav S."/>
            <person name="Young G."/>
            <person name="Yu Q."/>
            <person name="Zembek L."/>
            <person name="Zhong D."/>
            <person name="Zimmer A."/>
            <person name="Zwirko Z."/>
            <person name="Jaffe D.B."/>
            <person name="Alvarez P."/>
            <person name="Brockman W."/>
            <person name="Butler J."/>
            <person name="Chin C."/>
            <person name="Gnerre S."/>
            <person name="Grabherr M."/>
            <person name="Kleber M."/>
            <person name="Mauceli E."/>
            <person name="MacCallum I."/>
        </authorList>
    </citation>
    <scope>NUCLEOTIDE SEQUENCE [LARGE SCALE GENOMIC DNA]</scope>
    <source>
        <strain evidence="3">MSH-3 / Tucson 14011-0111.49</strain>
    </source>
</reference>
<evidence type="ECO:0000256" key="1">
    <source>
        <dbReference type="SAM" id="MobiDB-lite"/>
    </source>
</evidence>
<proteinExistence type="predicted"/>
<dbReference type="AlphaFoldDB" id="B4HB43"/>
<dbReference type="EMBL" id="CH479247">
    <property type="protein sequence ID" value="EDW37846.1"/>
    <property type="molecule type" value="Genomic_DNA"/>
</dbReference>
<feature type="compositionally biased region" description="Basic and acidic residues" evidence="1">
    <location>
        <begin position="22"/>
        <end position="33"/>
    </location>
</feature>
<name>B4HB43_DROPE</name>
<dbReference type="Proteomes" id="UP000008744">
    <property type="component" value="Unassembled WGS sequence"/>
</dbReference>
<evidence type="ECO:0000313" key="3">
    <source>
        <dbReference type="Proteomes" id="UP000008744"/>
    </source>
</evidence>
<evidence type="ECO:0000313" key="2">
    <source>
        <dbReference type="EMBL" id="EDW37846.1"/>
    </source>
</evidence>
<dbReference type="HOGENOM" id="CLU_2252805_0_0_1"/>